<dbReference type="AlphaFoldDB" id="A0A0C3QEH6"/>
<reference evidence="2 3" key="1">
    <citation type="submission" date="2014-04" db="EMBL/GenBank/DDBJ databases">
        <authorList>
            <consortium name="DOE Joint Genome Institute"/>
            <person name="Kuo A."/>
            <person name="Girlanda M."/>
            <person name="Perotto S."/>
            <person name="Kohler A."/>
            <person name="Nagy L.G."/>
            <person name="Floudas D."/>
            <person name="Copeland A."/>
            <person name="Barry K.W."/>
            <person name="Cichocki N."/>
            <person name="Veneault-Fourrey C."/>
            <person name="LaButti K."/>
            <person name="Lindquist E.A."/>
            <person name="Lipzen A."/>
            <person name="Lundell T."/>
            <person name="Morin E."/>
            <person name="Murat C."/>
            <person name="Sun H."/>
            <person name="Tunlid A."/>
            <person name="Henrissat B."/>
            <person name="Grigoriev I.V."/>
            <person name="Hibbett D.S."/>
            <person name="Martin F."/>
            <person name="Nordberg H.P."/>
            <person name="Cantor M.N."/>
            <person name="Hua S.X."/>
        </authorList>
    </citation>
    <scope>NUCLEOTIDE SEQUENCE [LARGE SCALE GENOMIC DNA]</scope>
    <source>
        <strain evidence="2 3">MUT 4182</strain>
    </source>
</reference>
<accession>A0A0C3QEH6</accession>
<sequence length="251" mass="28281">MVNEHGYCGSGQDITCRETTYSIQGAIVQVIVKLANIHLTPEKPEYPGGSWHVEGMANERIVASGIYYYDCENITESQLAFRVGVNFEGAVYEQSDAKGIRLTWGMERGGPNNQVVGAVKTSQNRCIAFPNIYQHQVSSFKLVDPTKPGHRKIVALFLVDPEHRIPSTSNIPPQQSHWTRKAIFEALAKGNHRMKVSLPVELVDMVVDHLDNLMTLAEAKAYREELMDERTAFVDVVNEQHFCTDFNFCEH</sequence>
<dbReference type="OrthoDB" id="415532at2759"/>
<name>A0A0C3QEH6_9AGAM</name>
<dbReference type="Pfam" id="PF14033">
    <property type="entry name" value="DUF4246"/>
    <property type="match status" value="1"/>
</dbReference>
<dbReference type="HOGENOM" id="CLU_012066_1_1_1"/>
<dbReference type="PANTHER" id="PTHR33119">
    <property type="entry name" value="IFI3P"/>
    <property type="match status" value="1"/>
</dbReference>
<organism evidence="2 3">
    <name type="scientific">Tulasnella calospora MUT 4182</name>
    <dbReference type="NCBI Taxonomy" id="1051891"/>
    <lineage>
        <taxon>Eukaryota</taxon>
        <taxon>Fungi</taxon>
        <taxon>Dikarya</taxon>
        <taxon>Basidiomycota</taxon>
        <taxon>Agaricomycotina</taxon>
        <taxon>Agaricomycetes</taxon>
        <taxon>Cantharellales</taxon>
        <taxon>Tulasnellaceae</taxon>
        <taxon>Tulasnella</taxon>
    </lineage>
</organism>
<evidence type="ECO:0000259" key="1">
    <source>
        <dbReference type="Pfam" id="PF14033"/>
    </source>
</evidence>
<evidence type="ECO:0000313" key="2">
    <source>
        <dbReference type="EMBL" id="KIO24286.1"/>
    </source>
</evidence>
<keyword evidence="3" id="KW-1185">Reference proteome</keyword>
<dbReference type="EMBL" id="KN823064">
    <property type="protein sequence ID" value="KIO24286.1"/>
    <property type="molecule type" value="Genomic_DNA"/>
</dbReference>
<evidence type="ECO:0000313" key="3">
    <source>
        <dbReference type="Proteomes" id="UP000054248"/>
    </source>
</evidence>
<proteinExistence type="predicted"/>
<dbReference type="PANTHER" id="PTHR33119:SF1">
    <property type="entry name" value="FE2OG DIOXYGENASE DOMAIN-CONTAINING PROTEIN"/>
    <property type="match status" value="1"/>
</dbReference>
<gene>
    <name evidence="2" type="ORF">M407DRAFT_77137</name>
</gene>
<protein>
    <recommendedName>
        <fullName evidence="1">DUF4246 domain-containing protein</fullName>
    </recommendedName>
</protein>
<reference evidence="3" key="2">
    <citation type="submission" date="2015-01" db="EMBL/GenBank/DDBJ databases">
        <title>Evolutionary Origins and Diversification of the Mycorrhizal Mutualists.</title>
        <authorList>
            <consortium name="DOE Joint Genome Institute"/>
            <consortium name="Mycorrhizal Genomics Consortium"/>
            <person name="Kohler A."/>
            <person name="Kuo A."/>
            <person name="Nagy L.G."/>
            <person name="Floudas D."/>
            <person name="Copeland A."/>
            <person name="Barry K.W."/>
            <person name="Cichocki N."/>
            <person name="Veneault-Fourrey C."/>
            <person name="LaButti K."/>
            <person name="Lindquist E.A."/>
            <person name="Lipzen A."/>
            <person name="Lundell T."/>
            <person name="Morin E."/>
            <person name="Murat C."/>
            <person name="Riley R."/>
            <person name="Ohm R."/>
            <person name="Sun H."/>
            <person name="Tunlid A."/>
            <person name="Henrissat B."/>
            <person name="Grigoriev I.V."/>
            <person name="Hibbett D.S."/>
            <person name="Martin F."/>
        </authorList>
    </citation>
    <scope>NUCLEOTIDE SEQUENCE [LARGE SCALE GENOMIC DNA]</scope>
    <source>
        <strain evidence="3">MUT 4182</strain>
    </source>
</reference>
<dbReference type="InterPro" id="IPR049192">
    <property type="entry name" value="DUF4246_C"/>
</dbReference>
<dbReference type="Proteomes" id="UP000054248">
    <property type="component" value="Unassembled WGS sequence"/>
</dbReference>
<dbReference type="InterPro" id="IPR025340">
    <property type="entry name" value="DUF4246"/>
</dbReference>
<feature type="domain" description="DUF4246" evidence="1">
    <location>
        <begin position="26"/>
        <end position="181"/>
    </location>
</feature>